<dbReference type="GO" id="GO:0012501">
    <property type="term" value="P:programmed cell death"/>
    <property type="evidence" value="ECO:0007669"/>
    <property type="project" value="InterPro"/>
</dbReference>
<keyword evidence="1" id="KW-0472">Membrane</keyword>
<dbReference type="PANTHER" id="PTHR33199:SF14">
    <property type="entry name" value="MAC_PERFORIN DOMAIN PROTEIN"/>
    <property type="match status" value="1"/>
</dbReference>
<keyword evidence="1" id="KW-1133">Transmembrane helix</keyword>
<dbReference type="InterPro" id="IPR044663">
    <property type="entry name" value="CAD1/NSL1-like"/>
</dbReference>
<gene>
    <name evidence="3" type="ORF">MtrunA17_Chr8g0385151</name>
</gene>
<evidence type="ECO:0000313" key="3">
    <source>
        <dbReference type="EMBL" id="RHN43192.1"/>
    </source>
</evidence>
<protein>
    <submittedName>
        <fullName evidence="3">Putative membrane attack complex component/perforin (MACPF) domain-containing protein</fullName>
    </submittedName>
</protein>
<keyword evidence="1" id="KW-0812">Transmembrane</keyword>
<name>A0A396GQ03_MEDTR</name>
<dbReference type="GO" id="GO:2000031">
    <property type="term" value="P:regulation of salicylic acid mediated signaling pathway"/>
    <property type="evidence" value="ECO:0007669"/>
    <property type="project" value="InterPro"/>
</dbReference>
<accession>A0A396GQ03</accession>
<feature type="domain" description="MACPF" evidence="2">
    <location>
        <begin position="2"/>
        <end position="44"/>
    </location>
</feature>
<dbReference type="GO" id="GO:0006952">
    <property type="term" value="P:defense response"/>
    <property type="evidence" value="ECO:0007669"/>
    <property type="project" value="InterPro"/>
</dbReference>
<dbReference type="Gramene" id="rna49732">
    <property type="protein sequence ID" value="RHN43192.1"/>
    <property type="gene ID" value="gene49732"/>
</dbReference>
<dbReference type="AlphaFoldDB" id="A0A396GQ03"/>
<dbReference type="EMBL" id="PSQE01000008">
    <property type="protein sequence ID" value="RHN43192.1"/>
    <property type="molecule type" value="Genomic_DNA"/>
</dbReference>
<dbReference type="InterPro" id="IPR020864">
    <property type="entry name" value="MACPF"/>
</dbReference>
<dbReference type="PANTHER" id="PTHR33199">
    <property type="entry name" value="MACPF DOMAIN-CONTAINING PROTEIN CAD1"/>
    <property type="match status" value="1"/>
</dbReference>
<dbReference type="Pfam" id="PF01823">
    <property type="entry name" value="MACPF"/>
    <property type="match status" value="1"/>
</dbReference>
<proteinExistence type="predicted"/>
<evidence type="ECO:0000256" key="1">
    <source>
        <dbReference type="SAM" id="Phobius"/>
    </source>
</evidence>
<dbReference type="Proteomes" id="UP000265566">
    <property type="component" value="Chromosome 8"/>
</dbReference>
<organism evidence="3">
    <name type="scientific">Medicago truncatula</name>
    <name type="common">Barrel medic</name>
    <name type="synonym">Medicago tribuloides</name>
    <dbReference type="NCBI Taxonomy" id="3880"/>
    <lineage>
        <taxon>Eukaryota</taxon>
        <taxon>Viridiplantae</taxon>
        <taxon>Streptophyta</taxon>
        <taxon>Embryophyta</taxon>
        <taxon>Tracheophyta</taxon>
        <taxon>Spermatophyta</taxon>
        <taxon>Magnoliopsida</taxon>
        <taxon>eudicotyledons</taxon>
        <taxon>Gunneridae</taxon>
        <taxon>Pentapetalae</taxon>
        <taxon>rosids</taxon>
        <taxon>fabids</taxon>
        <taxon>Fabales</taxon>
        <taxon>Fabaceae</taxon>
        <taxon>Papilionoideae</taxon>
        <taxon>50 kb inversion clade</taxon>
        <taxon>NPAAA clade</taxon>
        <taxon>Hologalegina</taxon>
        <taxon>IRL clade</taxon>
        <taxon>Trifolieae</taxon>
        <taxon>Medicago</taxon>
    </lineage>
</organism>
<feature type="transmembrane region" description="Helical" evidence="1">
    <location>
        <begin position="20"/>
        <end position="45"/>
    </location>
</feature>
<comment type="caution">
    <text evidence="3">The sequence shown here is derived from an EMBL/GenBank/DDBJ whole genome shotgun (WGS) entry which is preliminary data.</text>
</comment>
<sequence length="48" mass="5440">MNHSEWLDTIDTEPDVISMHLLPLTTLLSGIRGVGFMSHAINLYLRCK</sequence>
<reference evidence="3" key="1">
    <citation type="journal article" date="2018" name="Nat. Plants">
        <title>Whole-genome landscape of Medicago truncatula symbiotic genes.</title>
        <authorList>
            <person name="Pecrix Y."/>
            <person name="Gamas P."/>
            <person name="Carrere S."/>
        </authorList>
    </citation>
    <scope>NUCLEOTIDE SEQUENCE</scope>
    <source>
        <tissue evidence="3">Leaves</tissue>
    </source>
</reference>
<evidence type="ECO:0000259" key="2">
    <source>
        <dbReference type="Pfam" id="PF01823"/>
    </source>
</evidence>